<dbReference type="PANTHER" id="PTHR33908:SF3">
    <property type="entry name" value="UNDECAPRENYL PHOSPHATE-ALPHA-4-AMINO-4-DEOXY-L-ARABINOSE ARABINOSYL TRANSFERASE"/>
    <property type="match status" value="1"/>
</dbReference>
<dbReference type="RefSeq" id="WP_250427474.1">
    <property type="nucleotide sequence ID" value="NZ_JALPRR010000001.1"/>
</dbReference>
<evidence type="ECO:0000256" key="1">
    <source>
        <dbReference type="ARBA" id="ARBA00004651"/>
    </source>
</evidence>
<accession>A0ABW5CW66</accession>
<dbReference type="InterPro" id="IPR050297">
    <property type="entry name" value="LipidA_mod_glycosyltrf_83"/>
</dbReference>
<evidence type="ECO:0000256" key="4">
    <source>
        <dbReference type="ARBA" id="ARBA00022679"/>
    </source>
</evidence>
<gene>
    <name evidence="10" type="ORF">ACFSKP_06140</name>
</gene>
<organism evidence="10 11">
    <name type="scientific">Pontibacter ruber</name>
    <dbReference type="NCBI Taxonomy" id="1343895"/>
    <lineage>
        <taxon>Bacteria</taxon>
        <taxon>Pseudomonadati</taxon>
        <taxon>Bacteroidota</taxon>
        <taxon>Cytophagia</taxon>
        <taxon>Cytophagales</taxon>
        <taxon>Hymenobacteraceae</taxon>
        <taxon>Pontibacter</taxon>
    </lineage>
</organism>
<dbReference type="PANTHER" id="PTHR33908">
    <property type="entry name" value="MANNOSYLTRANSFERASE YKCB-RELATED"/>
    <property type="match status" value="1"/>
</dbReference>
<feature type="transmembrane region" description="Helical" evidence="8">
    <location>
        <begin position="166"/>
        <end position="196"/>
    </location>
</feature>
<evidence type="ECO:0000256" key="2">
    <source>
        <dbReference type="ARBA" id="ARBA00022475"/>
    </source>
</evidence>
<evidence type="ECO:0000259" key="9">
    <source>
        <dbReference type="Pfam" id="PF13231"/>
    </source>
</evidence>
<evidence type="ECO:0000313" key="11">
    <source>
        <dbReference type="Proteomes" id="UP001597374"/>
    </source>
</evidence>
<dbReference type="InterPro" id="IPR038731">
    <property type="entry name" value="RgtA/B/C-like"/>
</dbReference>
<dbReference type="GO" id="GO:0016757">
    <property type="term" value="F:glycosyltransferase activity"/>
    <property type="evidence" value="ECO:0007669"/>
    <property type="project" value="UniProtKB-KW"/>
</dbReference>
<feature type="domain" description="Glycosyltransferase RgtA/B/C/D-like" evidence="9">
    <location>
        <begin position="67"/>
        <end position="220"/>
    </location>
</feature>
<evidence type="ECO:0000256" key="3">
    <source>
        <dbReference type="ARBA" id="ARBA00022676"/>
    </source>
</evidence>
<feature type="transmembrane region" description="Helical" evidence="8">
    <location>
        <begin position="295"/>
        <end position="312"/>
    </location>
</feature>
<evidence type="ECO:0000256" key="6">
    <source>
        <dbReference type="ARBA" id="ARBA00022989"/>
    </source>
</evidence>
<feature type="transmembrane region" description="Helical" evidence="8">
    <location>
        <begin position="374"/>
        <end position="391"/>
    </location>
</feature>
<feature type="transmembrane region" description="Helical" evidence="8">
    <location>
        <begin position="119"/>
        <end position="138"/>
    </location>
</feature>
<keyword evidence="6 8" id="KW-1133">Transmembrane helix</keyword>
<feature type="transmembrane region" description="Helical" evidence="8">
    <location>
        <begin position="87"/>
        <end position="107"/>
    </location>
</feature>
<comment type="subcellular location">
    <subcellularLocation>
        <location evidence="1">Cell membrane</location>
        <topology evidence="1">Multi-pass membrane protein</topology>
    </subcellularLocation>
</comment>
<dbReference type="Proteomes" id="UP001597374">
    <property type="component" value="Unassembled WGS sequence"/>
</dbReference>
<feature type="transmembrane region" description="Helical" evidence="8">
    <location>
        <begin position="12"/>
        <end position="34"/>
    </location>
</feature>
<feature type="transmembrane region" description="Helical" evidence="8">
    <location>
        <begin position="398"/>
        <end position="416"/>
    </location>
</feature>
<keyword evidence="7 8" id="KW-0472">Membrane</keyword>
<proteinExistence type="predicted"/>
<dbReference type="EC" id="2.4.-.-" evidence="10"/>
<keyword evidence="2" id="KW-1003">Cell membrane</keyword>
<dbReference type="EMBL" id="JBHUIM010000001">
    <property type="protein sequence ID" value="MFD2245827.1"/>
    <property type="molecule type" value="Genomic_DNA"/>
</dbReference>
<evidence type="ECO:0000313" key="10">
    <source>
        <dbReference type="EMBL" id="MFD2245827.1"/>
    </source>
</evidence>
<evidence type="ECO:0000256" key="8">
    <source>
        <dbReference type="SAM" id="Phobius"/>
    </source>
</evidence>
<protein>
    <submittedName>
        <fullName evidence="10">Glycosyltransferase family 39 protein</fullName>
        <ecNumber evidence="10">2.4.-.-</ecNumber>
    </submittedName>
</protein>
<keyword evidence="5 8" id="KW-0812">Transmembrane</keyword>
<dbReference type="Pfam" id="PF13231">
    <property type="entry name" value="PMT_2"/>
    <property type="match status" value="1"/>
</dbReference>
<keyword evidence="11" id="KW-1185">Reference proteome</keyword>
<sequence>MAVKDILYQPRTVGLLLLLLFALSLYNLGSWGVIETSEARYAEISREMLLSQHWLHPRLLGILHYHKPTATYIITAFGMELFGFNPFGARFFLQVSLVLQALLVYLLGQLIFQDRRTAFTALVIYITTLAVLISARNLTTDSFLTTFELAAIWAWIKYKKDRKAGWLYFFSTLLALAFLTKGPVGLIFPVLVALAYNPPPAVPRQKSFLPAVTALLLFLLIGGSWYVYLMLQDRQFVDYFLLKHTVQRFVNPEAFSRSKPWWFYLVLAPVLSLPWSAILLFNIRKIKLLPASQKRLFLFWVLIPLIFFSFSGSKLILYILPLFAGQALFTAGLLPLLEPGTKKMVLRWGTLYFVVLAVALLVAPWLPVGVVLPTWAYLLPLLILVFILVILKSMHGPVIKLLYVSLVFTLLLLPYSTHLLERNPGKYKSGSEVAAFLKSKGLSKRPLIVYDNLLPSLAFHLNRDLVTVYDTNKKLQRETQFERDDRWQHVYLELQKPGGEAALQKLLKQNAVLILKEKIPVNRRWMLQGFKQKQEVGEWQVFY</sequence>
<keyword evidence="3 10" id="KW-0328">Glycosyltransferase</keyword>
<comment type="caution">
    <text evidence="10">The sequence shown here is derived from an EMBL/GenBank/DDBJ whole genome shotgun (WGS) entry which is preliminary data.</text>
</comment>
<feature type="transmembrane region" description="Helical" evidence="8">
    <location>
        <begin position="318"/>
        <end position="337"/>
    </location>
</feature>
<evidence type="ECO:0000256" key="7">
    <source>
        <dbReference type="ARBA" id="ARBA00023136"/>
    </source>
</evidence>
<feature type="transmembrane region" description="Helical" evidence="8">
    <location>
        <begin position="208"/>
        <end position="228"/>
    </location>
</feature>
<keyword evidence="4 10" id="KW-0808">Transferase</keyword>
<evidence type="ECO:0000256" key="5">
    <source>
        <dbReference type="ARBA" id="ARBA00022692"/>
    </source>
</evidence>
<feature type="transmembrane region" description="Helical" evidence="8">
    <location>
        <begin position="349"/>
        <end position="368"/>
    </location>
</feature>
<reference evidence="11" key="1">
    <citation type="journal article" date="2019" name="Int. J. Syst. Evol. Microbiol.">
        <title>The Global Catalogue of Microorganisms (GCM) 10K type strain sequencing project: providing services to taxonomists for standard genome sequencing and annotation.</title>
        <authorList>
            <consortium name="The Broad Institute Genomics Platform"/>
            <consortium name="The Broad Institute Genome Sequencing Center for Infectious Disease"/>
            <person name="Wu L."/>
            <person name="Ma J."/>
        </authorList>
    </citation>
    <scope>NUCLEOTIDE SEQUENCE [LARGE SCALE GENOMIC DNA]</scope>
    <source>
        <strain evidence="11">CGMCC 4.1782</strain>
    </source>
</reference>
<feature type="transmembrane region" description="Helical" evidence="8">
    <location>
        <begin position="261"/>
        <end position="283"/>
    </location>
</feature>
<name>A0ABW5CW66_9BACT</name>